<feature type="domain" description="HAMP" evidence="7">
    <location>
        <begin position="198"/>
        <end position="252"/>
    </location>
</feature>
<dbReference type="Gene3D" id="3.30.450.290">
    <property type="match status" value="1"/>
</dbReference>
<dbReference type="PANTHER" id="PTHR32089">
    <property type="entry name" value="METHYL-ACCEPTING CHEMOTAXIS PROTEIN MCPB"/>
    <property type="match status" value="1"/>
</dbReference>
<keyword evidence="5" id="KW-0812">Transmembrane</keyword>
<feature type="transmembrane region" description="Helical" evidence="5">
    <location>
        <begin position="176"/>
        <end position="196"/>
    </location>
</feature>
<sequence>MLNSISKKVILGISIVLLISFGILEAIIINEFQSYNKKSAKENIAMMGESIFQTVRTSMNTGDPEVIMGTVHEASQIEGVSSLVIYRSDTIAEIFNLEKTPPKDDIIANQFKNPEKITLELQKGDQHLLRQIVPFVAKAQCLACHANAAEGEVLGVMDLEYSLNKLDEETFEASKLFLAIFIISLIITLLVVVGLLRHVVILPINNLLAKAKDLAVGEGDLRARIDVRSKDEIGSSSANINQFIEKIQNTIIAVKKDADNVDEQSESLYSNSNKLSSNVQDGLKQLKRLSEISHQVEDELENSKVLAREAANSNKSSFTELGVMITELDKFVGRVQSANKEEQALAAQSKELVAKTEAIKNILGTIAEVSEQTNLLALNAAIEAARAGEVGRGFAVVAEEVRKLAEQTDQRLAQIDADANSLIKEVNSLGRALASNATKIGQLNDDASSLIAQARQTQQNNSNALEMVSSVAQKAESIKTQIDKLTKCVDESNQITKNNAEICDNVAASATKLHDTTISLEKRLSNFKV</sequence>
<dbReference type="Gene3D" id="1.10.287.950">
    <property type="entry name" value="Methyl-accepting chemotaxis protein"/>
    <property type="match status" value="1"/>
</dbReference>
<evidence type="ECO:0000256" key="2">
    <source>
        <dbReference type="ARBA" id="ARBA00029447"/>
    </source>
</evidence>
<evidence type="ECO:0000313" key="9">
    <source>
        <dbReference type="Proteomes" id="UP001171111"/>
    </source>
</evidence>
<evidence type="ECO:0000256" key="5">
    <source>
        <dbReference type="SAM" id="Phobius"/>
    </source>
</evidence>
<dbReference type="SUPFAM" id="SSF58104">
    <property type="entry name" value="Methyl-accepting chemotaxis protein (MCP) signaling domain"/>
    <property type="match status" value="1"/>
</dbReference>
<reference evidence="8 9" key="1">
    <citation type="submission" date="2023-06" db="EMBL/GenBank/DDBJ databases">
        <title>Campylobacter magnum sp. nov., isolated from cecal contents of domestic pigs (Sus scrofa domesticus).</title>
        <authorList>
            <person name="Papic B."/>
            <person name="Gruntar I."/>
        </authorList>
    </citation>
    <scope>NUCLEOTIDE SEQUENCE [LARGE SCALE GENOMIC DNA]</scope>
    <source>
        <strain evidence="9">34484-21</strain>
    </source>
</reference>
<keyword evidence="1 3" id="KW-0807">Transducer</keyword>
<evidence type="ECO:0000256" key="1">
    <source>
        <dbReference type="ARBA" id="ARBA00023224"/>
    </source>
</evidence>
<feature type="transmembrane region" description="Helical" evidence="5">
    <location>
        <begin position="9"/>
        <end position="29"/>
    </location>
</feature>
<gene>
    <name evidence="8" type="ORF">Q2362_02885</name>
</gene>
<evidence type="ECO:0000259" key="7">
    <source>
        <dbReference type="PROSITE" id="PS50885"/>
    </source>
</evidence>
<dbReference type="PRINTS" id="PR00260">
    <property type="entry name" value="CHEMTRNSDUCR"/>
</dbReference>
<dbReference type="InterPro" id="IPR004090">
    <property type="entry name" value="Chemotax_Me-accpt_rcpt"/>
</dbReference>
<protein>
    <submittedName>
        <fullName evidence="8">Methyl-accepting chemotaxis protein</fullName>
    </submittedName>
</protein>
<accession>A0ABT8T9V0</accession>
<dbReference type="EMBL" id="JAULJQ010000003">
    <property type="protein sequence ID" value="MDO2409046.1"/>
    <property type="molecule type" value="Genomic_DNA"/>
</dbReference>
<dbReference type="PROSITE" id="PS50111">
    <property type="entry name" value="CHEMOTAXIS_TRANSDUC_2"/>
    <property type="match status" value="1"/>
</dbReference>
<dbReference type="InterPro" id="IPR003660">
    <property type="entry name" value="HAMP_dom"/>
</dbReference>
<dbReference type="Pfam" id="PF00672">
    <property type="entry name" value="HAMP"/>
    <property type="match status" value="1"/>
</dbReference>
<dbReference type="SMART" id="SM00304">
    <property type="entry name" value="HAMP"/>
    <property type="match status" value="1"/>
</dbReference>
<dbReference type="SMART" id="SM00283">
    <property type="entry name" value="MA"/>
    <property type="match status" value="1"/>
</dbReference>
<organism evidence="8 9">
    <name type="scientific">Campylobacter magnus</name>
    <dbReference type="NCBI Taxonomy" id="3026462"/>
    <lineage>
        <taxon>Bacteria</taxon>
        <taxon>Pseudomonadati</taxon>
        <taxon>Campylobacterota</taxon>
        <taxon>Epsilonproteobacteria</taxon>
        <taxon>Campylobacterales</taxon>
        <taxon>Campylobacteraceae</taxon>
        <taxon>Campylobacter</taxon>
    </lineage>
</organism>
<keyword evidence="5" id="KW-0472">Membrane</keyword>
<keyword evidence="5" id="KW-1133">Transmembrane helix</keyword>
<evidence type="ECO:0000259" key="6">
    <source>
        <dbReference type="PROSITE" id="PS50111"/>
    </source>
</evidence>
<dbReference type="InterPro" id="IPR004089">
    <property type="entry name" value="MCPsignal_dom"/>
</dbReference>
<proteinExistence type="inferred from homology"/>
<dbReference type="PROSITE" id="PS50885">
    <property type="entry name" value="HAMP"/>
    <property type="match status" value="1"/>
</dbReference>
<dbReference type="CDD" id="cd06225">
    <property type="entry name" value="HAMP"/>
    <property type="match status" value="1"/>
</dbReference>
<comment type="caution">
    <text evidence="8">The sequence shown here is derived from an EMBL/GenBank/DDBJ whole genome shotgun (WGS) entry which is preliminary data.</text>
</comment>
<feature type="coiled-coil region" evidence="4">
    <location>
        <begin position="398"/>
        <end position="425"/>
    </location>
</feature>
<name>A0ABT8T9V0_9BACT</name>
<evidence type="ECO:0000313" key="8">
    <source>
        <dbReference type="EMBL" id="MDO2409046.1"/>
    </source>
</evidence>
<evidence type="ECO:0000256" key="4">
    <source>
        <dbReference type="SAM" id="Coils"/>
    </source>
</evidence>
<dbReference type="PANTHER" id="PTHR32089:SF114">
    <property type="entry name" value="METHYL-ACCEPTING CHEMOTAXIS PROTEIN MCPB"/>
    <property type="match status" value="1"/>
</dbReference>
<dbReference type="Proteomes" id="UP001171111">
    <property type="component" value="Unassembled WGS sequence"/>
</dbReference>
<keyword evidence="4" id="KW-0175">Coiled coil</keyword>
<dbReference type="Pfam" id="PF00015">
    <property type="entry name" value="MCPsignal"/>
    <property type="match status" value="1"/>
</dbReference>
<feature type="domain" description="Methyl-accepting transducer" evidence="6">
    <location>
        <begin position="257"/>
        <end position="514"/>
    </location>
</feature>
<comment type="similarity">
    <text evidence="2">Belongs to the methyl-accepting chemotaxis (MCP) protein family.</text>
</comment>
<keyword evidence="9" id="KW-1185">Reference proteome</keyword>
<evidence type="ECO:0000256" key="3">
    <source>
        <dbReference type="PROSITE-ProRule" id="PRU00284"/>
    </source>
</evidence>